<name>A0A7Y6DWR7_9CELL</name>
<dbReference type="GO" id="GO:0005506">
    <property type="term" value="F:iron ion binding"/>
    <property type="evidence" value="ECO:0007669"/>
    <property type="project" value="InterPro"/>
</dbReference>
<dbReference type="Pfam" id="PF22117">
    <property type="entry name" value="Fer4_Nqo3"/>
    <property type="match status" value="1"/>
</dbReference>
<dbReference type="GO" id="GO:0008901">
    <property type="term" value="F:ferredoxin hydrogenase activity"/>
    <property type="evidence" value="ECO:0007669"/>
    <property type="project" value="InterPro"/>
</dbReference>
<dbReference type="PROSITE" id="PS51085">
    <property type="entry name" value="2FE2S_FER_2"/>
    <property type="match status" value="1"/>
</dbReference>
<organism evidence="17 18">
    <name type="scientific">Cellulomonas humilata</name>
    <dbReference type="NCBI Taxonomy" id="144055"/>
    <lineage>
        <taxon>Bacteria</taxon>
        <taxon>Bacillati</taxon>
        <taxon>Actinomycetota</taxon>
        <taxon>Actinomycetes</taxon>
        <taxon>Micrococcales</taxon>
        <taxon>Cellulomonadaceae</taxon>
        <taxon>Cellulomonas</taxon>
    </lineage>
</organism>
<dbReference type="AlphaFoldDB" id="A0A7Y6DWR7"/>
<dbReference type="GO" id="GO:0016020">
    <property type="term" value="C:membrane"/>
    <property type="evidence" value="ECO:0007669"/>
    <property type="project" value="UniProtKB-SubCell"/>
</dbReference>
<dbReference type="InterPro" id="IPR017896">
    <property type="entry name" value="4Fe4S_Fe-S-bd"/>
</dbReference>
<keyword evidence="6" id="KW-0479">Metal-binding</keyword>
<dbReference type="EMBL" id="JABMCI010000056">
    <property type="protein sequence ID" value="NUU16928.1"/>
    <property type="molecule type" value="Genomic_DNA"/>
</dbReference>
<evidence type="ECO:0000256" key="1">
    <source>
        <dbReference type="ARBA" id="ARBA00001966"/>
    </source>
</evidence>
<evidence type="ECO:0000256" key="4">
    <source>
        <dbReference type="ARBA" id="ARBA00022485"/>
    </source>
</evidence>
<dbReference type="GO" id="GO:0051539">
    <property type="term" value="F:4 iron, 4 sulfur cluster binding"/>
    <property type="evidence" value="ECO:0007669"/>
    <property type="project" value="UniProtKB-KW"/>
</dbReference>
<keyword evidence="18" id="KW-1185">Reference proteome</keyword>
<dbReference type="Pfam" id="PF13510">
    <property type="entry name" value="Fer2_4"/>
    <property type="match status" value="1"/>
</dbReference>
<evidence type="ECO:0000256" key="7">
    <source>
        <dbReference type="ARBA" id="ARBA00022737"/>
    </source>
</evidence>
<protein>
    <submittedName>
        <fullName evidence="17">2Fe-2S iron-sulfur cluster binding domain-containing protein</fullName>
    </submittedName>
</protein>
<comment type="cofactor">
    <cofactor evidence="13">
        <name>[2Fe-2S] cluster</name>
        <dbReference type="ChEBI" id="CHEBI:190135"/>
    </cofactor>
</comment>
<evidence type="ECO:0000256" key="6">
    <source>
        <dbReference type="ARBA" id="ARBA00022723"/>
    </source>
</evidence>
<dbReference type="SMART" id="SM00902">
    <property type="entry name" value="Fe_hyd_SSU"/>
    <property type="match status" value="1"/>
</dbReference>
<dbReference type="SUPFAM" id="SSF54862">
    <property type="entry name" value="4Fe-4S ferredoxins"/>
    <property type="match status" value="1"/>
</dbReference>
<evidence type="ECO:0000256" key="5">
    <source>
        <dbReference type="ARBA" id="ARBA00022714"/>
    </source>
</evidence>
<evidence type="ECO:0000256" key="11">
    <source>
        <dbReference type="ARBA" id="ARBA00023027"/>
    </source>
</evidence>
<dbReference type="InterPro" id="IPR001041">
    <property type="entry name" value="2Fe-2S_ferredoxin-type"/>
</dbReference>
<keyword evidence="9" id="KW-0408">Iron</keyword>
<comment type="caution">
    <text evidence="17">The sequence shown here is derived from an EMBL/GenBank/DDBJ whole genome shotgun (WGS) entry which is preliminary data.</text>
</comment>
<dbReference type="SMART" id="SM00929">
    <property type="entry name" value="NADH-G_4Fe-4S_3"/>
    <property type="match status" value="1"/>
</dbReference>
<dbReference type="Gene3D" id="4.10.260.20">
    <property type="entry name" value="Iron hydrogenase, small subunit"/>
    <property type="match status" value="1"/>
</dbReference>
<comment type="subcellular location">
    <subcellularLocation>
        <location evidence="2">Membrane</location>
    </subcellularLocation>
</comment>
<dbReference type="Gene3D" id="3.40.50.1780">
    <property type="match status" value="1"/>
</dbReference>
<keyword evidence="8" id="KW-1278">Translocase</keyword>
<keyword evidence="4" id="KW-0004">4Fe-4S</keyword>
<accession>A0A7Y6DWR7</accession>
<feature type="domain" description="2Fe-2S ferredoxin-type" evidence="14">
    <location>
        <begin position="3"/>
        <end position="81"/>
    </location>
</feature>
<dbReference type="InterPro" id="IPR013352">
    <property type="entry name" value="Fe_hydrogenase_subset"/>
</dbReference>
<evidence type="ECO:0000256" key="12">
    <source>
        <dbReference type="ARBA" id="ARBA00023136"/>
    </source>
</evidence>
<dbReference type="FunFam" id="3.30.70.20:FF:000035">
    <property type="entry name" value="Iron hydrogenase 1"/>
    <property type="match status" value="1"/>
</dbReference>
<dbReference type="SUPFAM" id="SSF54292">
    <property type="entry name" value="2Fe-2S ferredoxin-like"/>
    <property type="match status" value="1"/>
</dbReference>
<dbReference type="InterPro" id="IPR017900">
    <property type="entry name" value="4Fe4S_Fe_S_CS"/>
</dbReference>
<dbReference type="Gene3D" id="3.30.70.20">
    <property type="match status" value="1"/>
</dbReference>
<evidence type="ECO:0000256" key="13">
    <source>
        <dbReference type="ARBA" id="ARBA00034078"/>
    </source>
</evidence>
<dbReference type="FunFam" id="3.10.20.740:FF:000004">
    <property type="entry name" value="NADH-quinone oxidoreductase"/>
    <property type="match status" value="1"/>
</dbReference>
<dbReference type="InterPro" id="IPR050340">
    <property type="entry name" value="Cytosolic_Fe-S_CAF"/>
</dbReference>
<feature type="domain" description="4Fe-4S ferredoxin-type" evidence="15">
    <location>
        <begin position="183"/>
        <end position="212"/>
    </location>
</feature>
<comment type="similarity">
    <text evidence="3">Belongs to the complex I 75 kDa subunit family.</text>
</comment>
<dbReference type="GO" id="GO:0051537">
    <property type="term" value="F:2 iron, 2 sulfur cluster binding"/>
    <property type="evidence" value="ECO:0007669"/>
    <property type="project" value="UniProtKB-KW"/>
</dbReference>
<dbReference type="InterPro" id="IPR054351">
    <property type="entry name" value="NADH_UbQ_OxRdtase_ferredoxin"/>
</dbReference>
<keyword evidence="7" id="KW-0677">Repeat</keyword>
<evidence type="ECO:0000256" key="8">
    <source>
        <dbReference type="ARBA" id="ARBA00022967"/>
    </source>
</evidence>
<dbReference type="InterPro" id="IPR019574">
    <property type="entry name" value="NADH_UbQ_OxRdtase_Gsu_4Fe4S-bd"/>
</dbReference>
<dbReference type="InterPro" id="IPR036991">
    <property type="entry name" value="Fe_hydrogenase_ssu_sf"/>
</dbReference>
<evidence type="ECO:0000313" key="17">
    <source>
        <dbReference type="EMBL" id="NUU16928.1"/>
    </source>
</evidence>
<sequence>MTTQVAVDIDGRRVTIPAGTTALDAADAAGVRIPTLCHHPDLRDVGSCRLCMVEVEGQAGLQAACTYPVTADLRLRTDSPRVVDARRGVLELLMGEHPDRCPECVRTGECELQALATEYGVGPAPARVSRPLQLVDLLGPAVTVDLDACIGCLRCVRTCAELQDLGILGVVGRGSSTAVSTYLGLPLAEVSCIACGQCINRCPTGALRPVDRTAELFAALADPTKHVVIQTAPAPRAAIGEEFGFEPGTPLTWQLNTALRRLGFDRVFDTSFAADLTVIEEGAELLVRLYENLVLGSSTHPLPLLTSCSPGWVTDLEHRDPDHLAHLSSCRSPQQMFGSLIKTWYAQQEGRDPADIVSVSLMPCTAKKFEATRPELTHDGRPDVDMALTTRELAAMMRARGIGLADVPASDFDDPFGTASGSGVIFGVTGGVMESALRTVIELVTGRPAEDYFSHADITPVRGFEGVRSIEVTLDRVGPVPPILAHLLPNLEWLRGTTLRCAVAHGTANAHAVMEDLRAGGRFSTYHFIEVMACPGGCLGGGGQPVPTSATVRAARARSIYAEDARYGQTGRARKSHENPAVLRLYRDLLTDGPGGPTSHRLLHTTYTGRGTYVGATR</sequence>
<evidence type="ECO:0000256" key="9">
    <source>
        <dbReference type="ARBA" id="ARBA00023004"/>
    </source>
</evidence>
<evidence type="ECO:0000259" key="14">
    <source>
        <dbReference type="PROSITE" id="PS51085"/>
    </source>
</evidence>
<feature type="domain" description="4Fe-4S His(Cys)3-ligated-type" evidence="16">
    <location>
        <begin position="81"/>
        <end position="120"/>
    </location>
</feature>
<dbReference type="PROSITE" id="PS51839">
    <property type="entry name" value="4FE4S_HC3"/>
    <property type="match status" value="1"/>
</dbReference>
<evidence type="ECO:0000256" key="2">
    <source>
        <dbReference type="ARBA" id="ARBA00004370"/>
    </source>
</evidence>
<dbReference type="Proteomes" id="UP000565724">
    <property type="component" value="Unassembled WGS sequence"/>
</dbReference>
<dbReference type="InterPro" id="IPR004108">
    <property type="entry name" value="Fe_hydrogenase_lsu_C"/>
</dbReference>
<dbReference type="RefSeq" id="WP_175346803.1">
    <property type="nucleotide sequence ID" value="NZ_JABMCI010000056.1"/>
</dbReference>
<dbReference type="InterPro" id="IPR009016">
    <property type="entry name" value="Fe_hydrogenase"/>
</dbReference>
<dbReference type="SUPFAM" id="SSF53920">
    <property type="entry name" value="Fe-only hydrogenase"/>
    <property type="match status" value="1"/>
</dbReference>
<comment type="cofactor">
    <cofactor evidence="1">
        <name>[4Fe-4S] cluster</name>
        <dbReference type="ChEBI" id="CHEBI:49883"/>
    </cofactor>
</comment>
<dbReference type="PANTHER" id="PTHR11615">
    <property type="entry name" value="NITRATE, FORMATE, IRON DEHYDROGENASE"/>
    <property type="match status" value="1"/>
</dbReference>
<dbReference type="PROSITE" id="PS51379">
    <property type="entry name" value="4FE4S_FER_2"/>
    <property type="match status" value="2"/>
</dbReference>
<evidence type="ECO:0000256" key="10">
    <source>
        <dbReference type="ARBA" id="ARBA00023014"/>
    </source>
</evidence>
<evidence type="ECO:0000259" key="15">
    <source>
        <dbReference type="PROSITE" id="PS51379"/>
    </source>
</evidence>
<dbReference type="Gene3D" id="3.10.20.740">
    <property type="match status" value="1"/>
</dbReference>
<dbReference type="Gene3D" id="3.40.950.10">
    <property type="entry name" value="Fe-only Hydrogenase (Larger Subunit), Chain L, domain 3"/>
    <property type="match status" value="1"/>
</dbReference>
<dbReference type="Pfam" id="PF02906">
    <property type="entry name" value="Fe_hyd_lg_C"/>
    <property type="match status" value="1"/>
</dbReference>
<dbReference type="PROSITE" id="PS00198">
    <property type="entry name" value="4FE4S_FER_1"/>
    <property type="match status" value="1"/>
</dbReference>
<evidence type="ECO:0000313" key="18">
    <source>
        <dbReference type="Proteomes" id="UP000565724"/>
    </source>
</evidence>
<keyword evidence="10" id="KW-0411">Iron-sulfur</keyword>
<proteinExistence type="inferred from homology"/>
<evidence type="ECO:0000259" key="16">
    <source>
        <dbReference type="PROSITE" id="PS51839"/>
    </source>
</evidence>
<evidence type="ECO:0000256" key="3">
    <source>
        <dbReference type="ARBA" id="ARBA00005404"/>
    </source>
</evidence>
<dbReference type="NCBIfam" id="TIGR02512">
    <property type="entry name" value="FeFe_hydrog_A"/>
    <property type="match status" value="1"/>
</dbReference>
<keyword evidence="5" id="KW-0001">2Fe-2S</keyword>
<keyword evidence="11" id="KW-0520">NAD</keyword>
<dbReference type="InterPro" id="IPR003149">
    <property type="entry name" value="Fe_hydrogenase_ssu"/>
</dbReference>
<dbReference type="InterPro" id="IPR036010">
    <property type="entry name" value="2Fe-2S_ferredoxin-like_sf"/>
</dbReference>
<gene>
    <name evidence="17" type="ORF">HP550_06650</name>
</gene>
<reference evidence="17 18" key="1">
    <citation type="submission" date="2020-05" db="EMBL/GenBank/DDBJ databases">
        <title>Genome Sequencing of Type Strains.</title>
        <authorList>
            <person name="Lemaire J.F."/>
            <person name="Inderbitzin P."/>
            <person name="Gregorio O.A."/>
            <person name="Collins S.B."/>
            <person name="Wespe N."/>
            <person name="Knight-Connoni V."/>
        </authorList>
    </citation>
    <scope>NUCLEOTIDE SEQUENCE [LARGE SCALE GENOMIC DNA]</scope>
    <source>
        <strain evidence="17 18">ATCC 25174</strain>
    </source>
</reference>
<keyword evidence="12" id="KW-0472">Membrane</keyword>
<dbReference type="Pfam" id="PF02256">
    <property type="entry name" value="Fe_hyd_SSU"/>
    <property type="match status" value="1"/>
</dbReference>
<dbReference type="Pfam" id="PF10588">
    <property type="entry name" value="NADH-G_4Fe-4S_3"/>
    <property type="match status" value="1"/>
</dbReference>
<feature type="domain" description="4Fe-4S ferredoxin-type" evidence="15">
    <location>
        <begin position="140"/>
        <end position="170"/>
    </location>
</feature>